<dbReference type="SUPFAM" id="SSF48065">
    <property type="entry name" value="DBL homology domain (DH-domain)"/>
    <property type="match status" value="1"/>
</dbReference>
<name>A0A7R9ARF2_TIMSH</name>
<organism evidence="1">
    <name type="scientific">Timema shepardi</name>
    <name type="common">Walking stick</name>
    <dbReference type="NCBI Taxonomy" id="629360"/>
    <lineage>
        <taxon>Eukaryota</taxon>
        <taxon>Metazoa</taxon>
        <taxon>Ecdysozoa</taxon>
        <taxon>Arthropoda</taxon>
        <taxon>Hexapoda</taxon>
        <taxon>Insecta</taxon>
        <taxon>Pterygota</taxon>
        <taxon>Neoptera</taxon>
        <taxon>Polyneoptera</taxon>
        <taxon>Phasmatodea</taxon>
        <taxon>Timematodea</taxon>
        <taxon>Timematoidea</taxon>
        <taxon>Timematidae</taxon>
        <taxon>Timema</taxon>
    </lineage>
</organism>
<gene>
    <name evidence="1" type="ORF">TSIB3V08_LOCUS3205</name>
</gene>
<dbReference type="AlphaFoldDB" id="A0A7R9ARF2"/>
<sequence length="224" mass="25018">MTSLVLTDSSQLTTDSFVKLPDQIMDPYAEPCDLQIHTEKGPSWIHRFFLLERRSHAWVTYSSPVASLVLTDSSQLTFDSQHLVSVKKDSSRGEEGECVGVAGKNNAKAFILQGSSLNALANALVVLSSTAEDGEIEVRISDTRTHVVVELYDTERSYVDSLQILVMIIRIYDNYSNVVGIRKYLIDNSPAFTWNKSGKPARRFRFGGRVHGLMDDSCVGLDRR</sequence>
<reference evidence="1" key="1">
    <citation type="submission" date="2020-11" db="EMBL/GenBank/DDBJ databases">
        <authorList>
            <person name="Tran Van P."/>
        </authorList>
    </citation>
    <scope>NUCLEOTIDE SEQUENCE</scope>
</reference>
<evidence type="ECO:0000313" key="1">
    <source>
        <dbReference type="EMBL" id="CAD7258989.1"/>
    </source>
</evidence>
<dbReference type="EMBL" id="OC001042">
    <property type="protein sequence ID" value="CAD7258989.1"/>
    <property type="molecule type" value="Genomic_DNA"/>
</dbReference>
<proteinExistence type="predicted"/>
<accession>A0A7R9ARF2</accession>
<protein>
    <submittedName>
        <fullName evidence="1">Uncharacterized protein</fullName>
    </submittedName>
</protein>
<dbReference type="InterPro" id="IPR035899">
    <property type="entry name" value="DBL_dom_sf"/>
</dbReference>